<dbReference type="EMBL" id="FMTM01000002">
    <property type="protein sequence ID" value="SCW47125.1"/>
    <property type="molecule type" value="Genomic_DNA"/>
</dbReference>
<gene>
    <name evidence="1" type="ORF">SAMN02927900_01755</name>
</gene>
<name>A0A1G4QRN9_9HYPH</name>
<dbReference type="AlphaFoldDB" id="A0A1G4QRN9"/>
<evidence type="ECO:0000313" key="1">
    <source>
        <dbReference type="EMBL" id="SCW47125.1"/>
    </source>
</evidence>
<organism evidence="1 2">
    <name type="scientific">Rhizobium mongolense subsp. loessense</name>
    <dbReference type="NCBI Taxonomy" id="158890"/>
    <lineage>
        <taxon>Bacteria</taxon>
        <taxon>Pseudomonadati</taxon>
        <taxon>Pseudomonadota</taxon>
        <taxon>Alphaproteobacteria</taxon>
        <taxon>Hyphomicrobiales</taxon>
        <taxon>Rhizobiaceae</taxon>
        <taxon>Rhizobium/Agrobacterium group</taxon>
        <taxon>Rhizobium</taxon>
    </lineage>
</organism>
<evidence type="ECO:0000313" key="2">
    <source>
        <dbReference type="Proteomes" id="UP000199542"/>
    </source>
</evidence>
<sequence length="84" mass="8938">MQKNGTIRGAQFPGGRLLHLAPELFILVAVTVFRIERVLGTAIEFDIVGGDDMERGEIARPLLAGKGAVQLVDKLPALQVEGSG</sequence>
<proteinExistence type="predicted"/>
<reference evidence="1 2" key="1">
    <citation type="submission" date="2016-10" db="EMBL/GenBank/DDBJ databases">
        <authorList>
            <person name="de Groot N.N."/>
        </authorList>
    </citation>
    <scope>NUCLEOTIDE SEQUENCE [LARGE SCALE GENOMIC DNA]</scope>
    <source>
        <strain evidence="1 2">CGMCC 1.3401</strain>
    </source>
</reference>
<dbReference type="Proteomes" id="UP000199542">
    <property type="component" value="Unassembled WGS sequence"/>
</dbReference>
<accession>A0A1G4QRN9</accession>
<protein>
    <submittedName>
        <fullName evidence="1">Uncharacterized protein</fullName>
    </submittedName>
</protein>